<evidence type="ECO:0000313" key="3">
    <source>
        <dbReference type="Proteomes" id="UP000553343"/>
    </source>
</evidence>
<organism evidence="2 3">
    <name type="scientific">Desulfobacter latus</name>
    <dbReference type="NCBI Taxonomy" id="2292"/>
    <lineage>
        <taxon>Bacteria</taxon>
        <taxon>Pseudomonadati</taxon>
        <taxon>Thermodesulfobacteriota</taxon>
        <taxon>Desulfobacteria</taxon>
        <taxon>Desulfobacterales</taxon>
        <taxon>Desulfobacteraceae</taxon>
        <taxon>Desulfobacter</taxon>
    </lineage>
</organism>
<accession>A0A850T9D7</accession>
<gene>
    <name evidence="2" type="ORF">HXW94_07375</name>
</gene>
<evidence type="ECO:0000313" key="2">
    <source>
        <dbReference type="EMBL" id="NWH04807.1"/>
    </source>
</evidence>
<sequence>MNQGHKDILNFLKALNEVKKEDGKITLSAQVWEESSTDKAEANGSSARGFTNKPSQKTKTVESAPKDDIRENITPGDKQWHGRIKAGSTVSFSGISPITGFVHLFNLGTSGTCQKLAPSREFPDNRVAANQAFAIPSEKLFSPRYLGGSNGFKVSLNPDKTHIQPERLFVVVTRTDQVVQIEDLEPRLVTRQGCGDVLTRCASRGPGFGGSVETGRSNLLSHPEAWEYGLLEMEICE</sequence>
<name>A0A850T9D7_9BACT</name>
<dbReference type="AlphaFoldDB" id="A0A850T9D7"/>
<dbReference type="EMBL" id="JACADJ010000018">
    <property type="protein sequence ID" value="NWH04807.1"/>
    <property type="molecule type" value="Genomic_DNA"/>
</dbReference>
<dbReference type="Proteomes" id="UP000553343">
    <property type="component" value="Unassembled WGS sequence"/>
</dbReference>
<feature type="compositionally biased region" description="Polar residues" evidence="1">
    <location>
        <begin position="43"/>
        <end position="58"/>
    </location>
</feature>
<reference evidence="2 3" key="1">
    <citation type="submission" date="2020-06" db="EMBL/GenBank/DDBJ databases">
        <title>High-quality draft genome of sulfate reducer Desulfobacter latus type strain AcrS2 isolated from marine sediment.</title>
        <authorList>
            <person name="Hoppe M."/>
            <person name="Larsen C.K."/>
            <person name="Marshall I.P.G."/>
            <person name="Schramm A."/>
            <person name="Marietou A.G."/>
        </authorList>
    </citation>
    <scope>NUCLEOTIDE SEQUENCE [LARGE SCALE GENOMIC DNA]</scope>
    <source>
        <strain evidence="2 3">AcRS2</strain>
    </source>
</reference>
<keyword evidence="3" id="KW-1185">Reference proteome</keyword>
<protein>
    <submittedName>
        <fullName evidence="2">Uncharacterized protein</fullName>
    </submittedName>
</protein>
<dbReference type="RefSeq" id="WP_178366259.1">
    <property type="nucleotide sequence ID" value="NZ_JACADJ010000018.1"/>
</dbReference>
<comment type="caution">
    <text evidence="2">The sequence shown here is derived from an EMBL/GenBank/DDBJ whole genome shotgun (WGS) entry which is preliminary data.</text>
</comment>
<evidence type="ECO:0000256" key="1">
    <source>
        <dbReference type="SAM" id="MobiDB-lite"/>
    </source>
</evidence>
<feature type="region of interest" description="Disordered" evidence="1">
    <location>
        <begin position="32"/>
        <end position="81"/>
    </location>
</feature>
<proteinExistence type="predicted"/>